<dbReference type="GO" id="GO:0016020">
    <property type="term" value="C:membrane"/>
    <property type="evidence" value="ECO:0007669"/>
    <property type="project" value="UniProtKB-SubCell"/>
</dbReference>
<comment type="similarity">
    <text evidence="2">Belongs to the cytochrome c oxidase subunit 2 family.</text>
</comment>
<evidence type="ECO:0000256" key="13">
    <source>
        <dbReference type="ARBA" id="ARBA00024688"/>
    </source>
</evidence>
<dbReference type="InterPro" id="IPR001505">
    <property type="entry name" value="Copper_CuA"/>
</dbReference>
<dbReference type="Gene3D" id="2.60.40.420">
    <property type="entry name" value="Cupredoxins - blue copper proteins"/>
    <property type="match status" value="1"/>
</dbReference>
<dbReference type="PROSITE" id="PS00078">
    <property type="entry name" value="COX2"/>
    <property type="match status" value="1"/>
</dbReference>
<keyword evidence="10 16" id="KW-0408">Iron</keyword>
<dbReference type="InterPro" id="IPR008972">
    <property type="entry name" value="Cupredoxin"/>
</dbReference>
<organism evidence="20 21">
    <name type="scientific">Alloyangia pacifica</name>
    <dbReference type="NCBI Taxonomy" id="311180"/>
    <lineage>
        <taxon>Bacteria</taxon>
        <taxon>Pseudomonadati</taxon>
        <taxon>Pseudomonadota</taxon>
        <taxon>Alphaproteobacteria</taxon>
        <taxon>Rhodobacterales</taxon>
        <taxon>Roseobacteraceae</taxon>
        <taxon>Alloyangia</taxon>
    </lineage>
</organism>
<proteinExistence type="inferred from homology"/>
<evidence type="ECO:0000256" key="5">
    <source>
        <dbReference type="ARBA" id="ARBA00022660"/>
    </source>
</evidence>
<accession>A0A1I6SYJ1</accession>
<keyword evidence="3" id="KW-0813">Transport</keyword>
<dbReference type="PROSITE" id="PS51257">
    <property type="entry name" value="PROKAR_LIPOPROTEIN"/>
    <property type="match status" value="1"/>
</dbReference>
<keyword evidence="12 17" id="KW-0472">Membrane</keyword>
<dbReference type="PROSITE" id="PS50857">
    <property type="entry name" value="COX2_CUA"/>
    <property type="match status" value="1"/>
</dbReference>
<name>A0A1I6SYJ1_9RHOB</name>
<protein>
    <recommendedName>
        <fullName evidence="14">Cytochrome aa3 subunit 2</fullName>
    </recommendedName>
</protein>
<dbReference type="GO" id="GO:0005507">
    <property type="term" value="F:copper ion binding"/>
    <property type="evidence" value="ECO:0007669"/>
    <property type="project" value="InterPro"/>
</dbReference>
<dbReference type="InterPro" id="IPR002429">
    <property type="entry name" value="CcO_II-like_C"/>
</dbReference>
<sequence length="319" mass="34717">MKSLASLALVLFLAGCEGRHNWLAGAGEEARSVETLFWVLLAGAAVIWTLVIGAATYAHRAEAKPEREQEARRFIIWGGVALPVLVVGGLLIWGLLILRDITADDGALTVRVDGERWWWRVIYDTPEGPVTTANEIRLPLGERALFRLTADDVIHSFWVPALGGKMDMIPGRETTLALTPRELGNWGGLCAEFCGGAHALMRFDAIVMEPEAFDAWLAHEAQPAQVAEGDAGFAVFDEEGCGACHTIRGTEAQGPVGPDLTHLASRDKLGAGIYDMTADNMARWITDTHEMKPDIDMPAYPGLQGERLDALVTFLMSLE</sequence>
<evidence type="ECO:0000259" key="18">
    <source>
        <dbReference type="PROSITE" id="PS50857"/>
    </source>
</evidence>
<feature type="domain" description="Cytochrome oxidase subunit II copper A binding" evidence="18">
    <location>
        <begin position="105"/>
        <end position="219"/>
    </location>
</feature>
<dbReference type="AlphaFoldDB" id="A0A1I6SYJ1"/>
<evidence type="ECO:0000256" key="15">
    <source>
        <dbReference type="ARBA" id="ARBA00047816"/>
    </source>
</evidence>
<dbReference type="PANTHER" id="PTHR22888:SF9">
    <property type="entry name" value="CYTOCHROME C OXIDASE SUBUNIT 2"/>
    <property type="match status" value="1"/>
</dbReference>
<dbReference type="InterPro" id="IPR036909">
    <property type="entry name" value="Cyt_c-like_dom_sf"/>
</dbReference>
<dbReference type="PROSITE" id="PS51007">
    <property type="entry name" value="CYTC"/>
    <property type="match status" value="1"/>
</dbReference>
<dbReference type="GO" id="GO:0016491">
    <property type="term" value="F:oxidoreductase activity"/>
    <property type="evidence" value="ECO:0007669"/>
    <property type="project" value="InterPro"/>
</dbReference>
<keyword evidence="21" id="KW-1185">Reference proteome</keyword>
<evidence type="ECO:0000256" key="14">
    <source>
        <dbReference type="ARBA" id="ARBA00031399"/>
    </source>
</evidence>
<dbReference type="STRING" id="311180.SAMN04488050_105139"/>
<keyword evidence="8" id="KW-0249">Electron transport</keyword>
<dbReference type="Pfam" id="PF00034">
    <property type="entry name" value="Cytochrom_C"/>
    <property type="match status" value="1"/>
</dbReference>
<dbReference type="GO" id="GO:0020037">
    <property type="term" value="F:heme binding"/>
    <property type="evidence" value="ECO:0007669"/>
    <property type="project" value="InterPro"/>
</dbReference>
<evidence type="ECO:0000256" key="8">
    <source>
        <dbReference type="ARBA" id="ARBA00022982"/>
    </source>
</evidence>
<evidence type="ECO:0000256" key="12">
    <source>
        <dbReference type="ARBA" id="ARBA00023136"/>
    </source>
</evidence>
<keyword evidence="4 16" id="KW-0349">Heme</keyword>
<feature type="domain" description="Cytochrome c" evidence="19">
    <location>
        <begin position="227"/>
        <end position="319"/>
    </location>
</feature>
<evidence type="ECO:0000259" key="19">
    <source>
        <dbReference type="PROSITE" id="PS51007"/>
    </source>
</evidence>
<feature type="transmembrane region" description="Helical" evidence="17">
    <location>
        <begin position="74"/>
        <end position="98"/>
    </location>
</feature>
<dbReference type="NCBIfam" id="TIGR02866">
    <property type="entry name" value="CoxB"/>
    <property type="match status" value="1"/>
</dbReference>
<evidence type="ECO:0000256" key="10">
    <source>
        <dbReference type="ARBA" id="ARBA00023004"/>
    </source>
</evidence>
<evidence type="ECO:0000256" key="6">
    <source>
        <dbReference type="ARBA" id="ARBA00022692"/>
    </source>
</evidence>
<keyword evidence="11" id="KW-0186">Copper</keyword>
<dbReference type="PANTHER" id="PTHR22888">
    <property type="entry name" value="CYTOCHROME C OXIDASE, SUBUNIT II"/>
    <property type="match status" value="1"/>
</dbReference>
<dbReference type="Proteomes" id="UP000199392">
    <property type="component" value="Unassembled WGS sequence"/>
</dbReference>
<dbReference type="InterPro" id="IPR009056">
    <property type="entry name" value="Cyt_c-like_dom"/>
</dbReference>
<comment type="function">
    <text evidence="13">Subunits I and II form the functional core of the enzyme complex. Electrons originating in cytochrome c are transferred via heme a and Cu(A) to the binuclear center formed by heme a3 and Cu(B).</text>
</comment>
<dbReference type="SUPFAM" id="SSF46626">
    <property type="entry name" value="Cytochrome c"/>
    <property type="match status" value="1"/>
</dbReference>
<keyword evidence="6 17" id="KW-0812">Transmembrane</keyword>
<dbReference type="RefSeq" id="WP_092424332.1">
    <property type="nucleotide sequence ID" value="NZ_FNCL01000005.1"/>
</dbReference>
<dbReference type="OrthoDB" id="9781261at2"/>
<evidence type="ECO:0000256" key="3">
    <source>
        <dbReference type="ARBA" id="ARBA00022448"/>
    </source>
</evidence>
<dbReference type="GO" id="GO:0042773">
    <property type="term" value="P:ATP synthesis coupled electron transport"/>
    <property type="evidence" value="ECO:0007669"/>
    <property type="project" value="TreeGrafter"/>
</dbReference>
<evidence type="ECO:0000256" key="1">
    <source>
        <dbReference type="ARBA" id="ARBA00004141"/>
    </source>
</evidence>
<evidence type="ECO:0000256" key="9">
    <source>
        <dbReference type="ARBA" id="ARBA00022989"/>
    </source>
</evidence>
<reference evidence="21" key="1">
    <citation type="submission" date="2016-10" db="EMBL/GenBank/DDBJ databases">
        <authorList>
            <person name="Varghese N."/>
            <person name="Submissions S."/>
        </authorList>
    </citation>
    <scope>NUCLEOTIDE SEQUENCE [LARGE SCALE GENOMIC DNA]</scope>
    <source>
        <strain evidence="21">DSM 26894</strain>
    </source>
</reference>
<evidence type="ECO:0000256" key="16">
    <source>
        <dbReference type="PROSITE-ProRule" id="PRU00433"/>
    </source>
</evidence>
<evidence type="ECO:0000313" key="21">
    <source>
        <dbReference type="Proteomes" id="UP000199392"/>
    </source>
</evidence>
<comment type="subcellular location">
    <subcellularLocation>
        <location evidence="1">Membrane</location>
        <topology evidence="1">Multi-pass membrane protein</topology>
    </subcellularLocation>
</comment>
<evidence type="ECO:0000256" key="11">
    <source>
        <dbReference type="ARBA" id="ARBA00023008"/>
    </source>
</evidence>
<evidence type="ECO:0000313" key="20">
    <source>
        <dbReference type="EMBL" id="SFS81898.1"/>
    </source>
</evidence>
<dbReference type="SUPFAM" id="SSF49503">
    <property type="entry name" value="Cupredoxins"/>
    <property type="match status" value="1"/>
</dbReference>
<evidence type="ECO:0000256" key="4">
    <source>
        <dbReference type="ARBA" id="ARBA00022617"/>
    </source>
</evidence>
<dbReference type="GO" id="GO:0004129">
    <property type="term" value="F:cytochrome-c oxidase activity"/>
    <property type="evidence" value="ECO:0007669"/>
    <property type="project" value="UniProtKB-EC"/>
</dbReference>
<evidence type="ECO:0000256" key="17">
    <source>
        <dbReference type="SAM" id="Phobius"/>
    </source>
</evidence>
<dbReference type="Pfam" id="PF00116">
    <property type="entry name" value="COX2"/>
    <property type="match status" value="1"/>
</dbReference>
<feature type="transmembrane region" description="Helical" evidence="17">
    <location>
        <begin position="36"/>
        <end position="58"/>
    </location>
</feature>
<comment type="catalytic activity">
    <reaction evidence="15">
        <text>4 Fe(II)-[cytochrome c] + O2 + 8 H(+)(in) = 4 Fe(III)-[cytochrome c] + 2 H2O + 4 H(+)(out)</text>
        <dbReference type="Rhea" id="RHEA:11436"/>
        <dbReference type="Rhea" id="RHEA-COMP:10350"/>
        <dbReference type="Rhea" id="RHEA-COMP:14399"/>
        <dbReference type="ChEBI" id="CHEBI:15377"/>
        <dbReference type="ChEBI" id="CHEBI:15378"/>
        <dbReference type="ChEBI" id="CHEBI:15379"/>
        <dbReference type="ChEBI" id="CHEBI:29033"/>
        <dbReference type="ChEBI" id="CHEBI:29034"/>
        <dbReference type="EC" id="7.1.1.9"/>
    </reaction>
</comment>
<keyword evidence="7 16" id="KW-0479">Metal-binding</keyword>
<keyword evidence="5" id="KW-0679">Respiratory chain</keyword>
<dbReference type="InterPro" id="IPR014222">
    <property type="entry name" value="Cyt_c_oxidase_su2"/>
</dbReference>
<dbReference type="InterPro" id="IPR045187">
    <property type="entry name" value="CcO_II"/>
</dbReference>
<evidence type="ECO:0000256" key="7">
    <source>
        <dbReference type="ARBA" id="ARBA00022723"/>
    </source>
</evidence>
<keyword evidence="9 17" id="KW-1133">Transmembrane helix</keyword>
<dbReference type="EMBL" id="FOZW01000005">
    <property type="protein sequence ID" value="SFS81898.1"/>
    <property type="molecule type" value="Genomic_DNA"/>
</dbReference>
<gene>
    <name evidence="20" type="ORF">SAMN04488050_105139</name>
</gene>
<evidence type="ECO:0000256" key="2">
    <source>
        <dbReference type="ARBA" id="ARBA00007866"/>
    </source>
</evidence>
<dbReference type="PRINTS" id="PR01166">
    <property type="entry name" value="CYCOXIDASEII"/>
</dbReference>